<reference evidence="9 10" key="1">
    <citation type="journal article" date="2016" name="Int. J. Syst. Evol. Microbiol.">
        <title>Paraphotobacterium marinum gen. nov., sp. nov., a member of the family Vibrionaceae, isolated from surface seawater.</title>
        <authorList>
            <person name="Huang Z."/>
            <person name="Dong C."/>
            <person name="Shao Z."/>
        </authorList>
    </citation>
    <scope>NUCLEOTIDE SEQUENCE [LARGE SCALE GENOMIC DNA]</scope>
    <source>
        <strain evidence="9 10">NSCS20N07D</strain>
    </source>
</reference>
<dbReference type="InterPro" id="IPR006132">
    <property type="entry name" value="Asp/Orn_carbamoyltranf_P-bd"/>
</dbReference>
<dbReference type="PRINTS" id="PR00102">
    <property type="entry name" value="OTCASE"/>
</dbReference>
<dbReference type="GO" id="GO:0004585">
    <property type="term" value="F:ornithine carbamoyltransferase activity"/>
    <property type="evidence" value="ECO:0007669"/>
    <property type="project" value="UniProtKB-UniRule"/>
</dbReference>
<evidence type="ECO:0000256" key="3">
    <source>
        <dbReference type="ARBA" id="ARBA00022679"/>
    </source>
</evidence>
<sequence>MKHFITGLELTKNEVRNIFDLIEDIKTNPILYSQSLKGKSIVTLYEKESLRTRLSFDIGINKLGGHAVYLDNQNGVIGKRESVKDFALNISTWADCIVARVNQNDTLVTLSEHSSVPVINSLCNLYHPCQALADFMTLKETFGRLDGLKLTYLGEGNNVSHSLMLLSAMFGVNFYAITPKNKEPNKTVFEKSKDLASKHNSSIQLSNDILDSKDSDVLYSDSWVSMGDNTTLEDAKTLYQSYQVNQKLVNFSKASAVLHCQPAHRGYEITSEVIDGNKSKVLQQAKNRLYAQNALLLKLIGKI</sequence>
<dbReference type="GO" id="GO:0016597">
    <property type="term" value="F:amino acid binding"/>
    <property type="evidence" value="ECO:0007669"/>
    <property type="project" value="InterPro"/>
</dbReference>
<comment type="catalytic activity">
    <reaction evidence="4">
        <text>carbamoyl phosphate + L-ornithine = L-citrulline + phosphate + H(+)</text>
        <dbReference type="Rhea" id="RHEA:19513"/>
        <dbReference type="ChEBI" id="CHEBI:15378"/>
        <dbReference type="ChEBI" id="CHEBI:43474"/>
        <dbReference type="ChEBI" id="CHEBI:46911"/>
        <dbReference type="ChEBI" id="CHEBI:57743"/>
        <dbReference type="ChEBI" id="CHEBI:58228"/>
        <dbReference type="EC" id="2.1.3.3"/>
    </reaction>
</comment>
<dbReference type="NCBIfam" id="TIGR00658">
    <property type="entry name" value="orni_carb_tr"/>
    <property type="match status" value="1"/>
</dbReference>
<evidence type="ECO:0000256" key="5">
    <source>
        <dbReference type="NCBIfam" id="TIGR00658"/>
    </source>
</evidence>
<dbReference type="Pfam" id="PF02729">
    <property type="entry name" value="OTCace_N"/>
    <property type="match status" value="1"/>
</dbReference>
<keyword evidence="3 6" id="KW-0808">Transferase</keyword>
<evidence type="ECO:0000259" key="7">
    <source>
        <dbReference type="Pfam" id="PF00185"/>
    </source>
</evidence>
<dbReference type="NCBIfam" id="NF011380">
    <property type="entry name" value="PRK14805.1"/>
    <property type="match status" value="1"/>
</dbReference>
<protein>
    <recommendedName>
        <fullName evidence="2 5">Ornithine carbamoyltransferase</fullName>
        <ecNumber evidence="2 5">2.1.3.3</ecNumber>
    </recommendedName>
</protein>
<dbReference type="InterPro" id="IPR036901">
    <property type="entry name" value="Asp/Orn_carbamoylTrfase_sf"/>
</dbReference>
<evidence type="ECO:0000313" key="9">
    <source>
        <dbReference type="EMBL" id="ASK79065.1"/>
    </source>
</evidence>
<dbReference type="PANTHER" id="PTHR45753">
    <property type="entry name" value="ORNITHINE CARBAMOYLTRANSFERASE, MITOCHONDRIAL"/>
    <property type="match status" value="1"/>
</dbReference>
<dbReference type="KEGG" id="pmai:CF386_08325"/>
<dbReference type="NCBIfam" id="NF001986">
    <property type="entry name" value="PRK00779.1"/>
    <property type="match status" value="1"/>
</dbReference>
<accession>A0A220VFC5</accession>
<dbReference type="SUPFAM" id="SSF53671">
    <property type="entry name" value="Aspartate/ornithine carbamoyltransferase"/>
    <property type="match status" value="1"/>
</dbReference>
<name>A0A220VFC5_9GAMM</name>
<keyword evidence="10" id="KW-1185">Reference proteome</keyword>
<feature type="domain" description="Aspartate/ornithine carbamoyltransferase Asp/Orn-binding" evidence="7">
    <location>
        <begin position="146"/>
        <end position="297"/>
    </location>
</feature>
<dbReference type="PANTHER" id="PTHR45753:SF3">
    <property type="entry name" value="ORNITHINE TRANSCARBAMYLASE, MITOCHONDRIAL"/>
    <property type="match status" value="1"/>
</dbReference>
<dbReference type="Gene3D" id="3.40.50.1370">
    <property type="entry name" value="Aspartate/ornithine carbamoyltransferase"/>
    <property type="match status" value="2"/>
</dbReference>
<proteinExistence type="inferred from homology"/>
<dbReference type="EC" id="2.1.3.3" evidence="2 5"/>
<dbReference type="EMBL" id="CP022356">
    <property type="protein sequence ID" value="ASK79065.1"/>
    <property type="molecule type" value="Genomic_DNA"/>
</dbReference>
<evidence type="ECO:0000313" key="10">
    <source>
        <dbReference type="Proteomes" id="UP000242175"/>
    </source>
</evidence>
<dbReference type="AlphaFoldDB" id="A0A220VFC5"/>
<comment type="similarity">
    <text evidence="1">Belongs to the aspartate/ornithine carbamoyltransferase superfamily. OTCase family.</text>
</comment>
<dbReference type="InterPro" id="IPR006131">
    <property type="entry name" value="Asp_carbamoyltransf_Asp/Orn-bd"/>
</dbReference>
<gene>
    <name evidence="9" type="ORF">CF386_08325</name>
</gene>
<dbReference type="PRINTS" id="PR00100">
    <property type="entry name" value="AOTCASE"/>
</dbReference>
<evidence type="ECO:0000256" key="4">
    <source>
        <dbReference type="ARBA" id="ARBA00048772"/>
    </source>
</evidence>
<dbReference type="GO" id="GO:0042450">
    <property type="term" value="P:L-arginine biosynthetic process via ornithine"/>
    <property type="evidence" value="ECO:0007669"/>
    <property type="project" value="UniProtKB-UniRule"/>
</dbReference>
<evidence type="ECO:0000256" key="6">
    <source>
        <dbReference type="RuleBase" id="RU003634"/>
    </source>
</evidence>
<evidence type="ECO:0000256" key="2">
    <source>
        <dbReference type="ARBA" id="ARBA00013007"/>
    </source>
</evidence>
<dbReference type="RefSeq" id="WP_089073973.1">
    <property type="nucleotide sequence ID" value="NZ_CBCSAM010000002.1"/>
</dbReference>
<dbReference type="OrthoDB" id="9802587at2"/>
<dbReference type="GO" id="GO:0019240">
    <property type="term" value="P:citrulline biosynthetic process"/>
    <property type="evidence" value="ECO:0007669"/>
    <property type="project" value="TreeGrafter"/>
</dbReference>
<evidence type="ECO:0000259" key="8">
    <source>
        <dbReference type="Pfam" id="PF02729"/>
    </source>
</evidence>
<feature type="domain" description="Aspartate/ornithine carbamoyltransferase carbamoyl-P binding" evidence="8">
    <location>
        <begin position="2"/>
        <end position="140"/>
    </location>
</feature>
<dbReference type="Pfam" id="PF00185">
    <property type="entry name" value="OTCace"/>
    <property type="match status" value="1"/>
</dbReference>
<dbReference type="Proteomes" id="UP000242175">
    <property type="component" value="Chromosome small"/>
</dbReference>
<dbReference type="InterPro" id="IPR002292">
    <property type="entry name" value="Orn/put_carbamltrans"/>
</dbReference>
<evidence type="ECO:0000256" key="1">
    <source>
        <dbReference type="ARBA" id="ARBA00007805"/>
    </source>
</evidence>
<dbReference type="FunFam" id="3.40.50.1370:FF:000008">
    <property type="entry name" value="Ornithine carbamoyltransferase"/>
    <property type="match status" value="1"/>
</dbReference>
<organism evidence="9 10">
    <name type="scientific">Paraphotobacterium marinum</name>
    <dbReference type="NCBI Taxonomy" id="1755811"/>
    <lineage>
        <taxon>Bacteria</taxon>
        <taxon>Pseudomonadati</taxon>
        <taxon>Pseudomonadota</taxon>
        <taxon>Gammaproteobacteria</taxon>
        <taxon>Vibrionales</taxon>
        <taxon>Vibrionaceae</taxon>
        <taxon>Paraphotobacterium</taxon>
    </lineage>
</organism>
<dbReference type="InterPro" id="IPR006130">
    <property type="entry name" value="Asp/Orn_carbamoylTrfase"/>
</dbReference>